<gene>
    <name evidence="1" type="ORF">C8E97_3309</name>
</gene>
<dbReference type="RefSeq" id="WP_121006450.1">
    <property type="nucleotide sequence ID" value="NZ_RBXO01000001.1"/>
</dbReference>
<dbReference type="Proteomes" id="UP000282084">
    <property type="component" value="Unassembled WGS sequence"/>
</dbReference>
<dbReference type="AlphaFoldDB" id="A0A495VZ05"/>
<sequence>MHVPSIYRADEGWSRLVVRRYPLAVLTTNGADVPHATHLPIVPESDVDEPGSGTVLFGHMNRANPHWRDLAPGTAGRLLFSGPHGYVSPAGYDPGPAAPTWNFVSAHVTGTVFPIGDPEEALAVVARTARLFEESFGDGWDSAGSLAHFRRILPGVGAFRFEVAEVDVMAKLSQEKTPAERARVAHRLDAGTSGTARDLAELMRWSFGGGATPP</sequence>
<evidence type="ECO:0000313" key="1">
    <source>
        <dbReference type="EMBL" id="RKT54662.1"/>
    </source>
</evidence>
<comment type="caution">
    <text evidence="1">The sequence shown here is derived from an EMBL/GenBank/DDBJ whole genome shotgun (WGS) entry which is preliminary data.</text>
</comment>
<proteinExistence type="predicted"/>
<evidence type="ECO:0000313" key="2">
    <source>
        <dbReference type="Proteomes" id="UP000282084"/>
    </source>
</evidence>
<dbReference type="Gene3D" id="2.30.110.10">
    <property type="entry name" value="Electron Transport, Fmn-binding Protein, Chain A"/>
    <property type="match status" value="1"/>
</dbReference>
<reference evidence="1 2" key="1">
    <citation type="submission" date="2018-10" db="EMBL/GenBank/DDBJ databases">
        <title>Sequencing the genomes of 1000 actinobacteria strains.</title>
        <authorList>
            <person name="Klenk H.-P."/>
        </authorList>
    </citation>
    <scope>NUCLEOTIDE SEQUENCE [LARGE SCALE GENOMIC DNA]</scope>
    <source>
        <strain evidence="1 2">DSM 43800</strain>
    </source>
</reference>
<dbReference type="PANTHER" id="PTHR35802:SF1">
    <property type="entry name" value="PROTEASE SYNTHASE AND SPORULATION PROTEIN PAI 2"/>
    <property type="match status" value="1"/>
</dbReference>
<dbReference type="SUPFAM" id="SSF50475">
    <property type="entry name" value="FMN-binding split barrel"/>
    <property type="match status" value="1"/>
</dbReference>
<name>A0A495VZ05_9PSEU</name>
<protein>
    <submittedName>
        <fullName evidence="1">PaiB family negative transcriptional regulator</fullName>
    </submittedName>
</protein>
<dbReference type="OrthoDB" id="9794948at2"/>
<dbReference type="InterPro" id="IPR007396">
    <property type="entry name" value="TR_PAI2-type"/>
</dbReference>
<dbReference type="Pfam" id="PF04299">
    <property type="entry name" value="FMN_bind_2"/>
    <property type="match status" value="1"/>
</dbReference>
<dbReference type="PIRSF" id="PIRSF010372">
    <property type="entry name" value="PaiB"/>
    <property type="match status" value="1"/>
</dbReference>
<dbReference type="EMBL" id="RBXO01000001">
    <property type="protein sequence ID" value="RKT54662.1"/>
    <property type="molecule type" value="Genomic_DNA"/>
</dbReference>
<organism evidence="1 2">
    <name type="scientific">Saccharothrix australiensis</name>
    <dbReference type="NCBI Taxonomy" id="2072"/>
    <lineage>
        <taxon>Bacteria</taxon>
        <taxon>Bacillati</taxon>
        <taxon>Actinomycetota</taxon>
        <taxon>Actinomycetes</taxon>
        <taxon>Pseudonocardiales</taxon>
        <taxon>Pseudonocardiaceae</taxon>
        <taxon>Saccharothrix</taxon>
    </lineage>
</organism>
<dbReference type="PANTHER" id="PTHR35802">
    <property type="entry name" value="PROTEASE SYNTHASE AND SPORULATION PROTEIN PAI 2"/>
    <property type="match status" value="1"/>
</dbReference>
<dbReference type="InterPro" id="IPR012349">
    <property type="entry name" value="Split_barrel_FMN-bd"/>
</dbReference>
<keyword evidence="2" id="KW-1185">Reference proteome</keyword>
<accession>A0A495VZ05</accession>